<organism evidence="1 2">
    <name type="scientific">Caerostris extrusa</name>
    <name type="common">Bark spider</name>
    <name type="synonym">Caerostris bankana</name>
    <dbReference type="NCBI Taxonomy" id="172846"/>
    <lineage>
        <taxon>Eukaryota</taxon>
        <taxon>Metazoa</taxon>
        <taxon>Ecdysozoa</taxon>
        <taxon>Arthropoda</taxon>
        <taxon>Chelicerata</taxon>
        <taxon>Arachnida</taxon>
        <taxon>Araneae</taxon>
        <taxon>Araneomorphae</taxon>
        <taxon>Entelegynae</taxon>
        <taxon>Araneoidea</taxon>
        <taxon>Araneidae</taxon>
        <taxon>Caerostris</taxon>
    </lineage>
</organism>
<name>A0AAV4U0N2_CAEEX</name>
<dbReference type="EMBL" id="BPLR01012091">
    <property type="protein sequence ID" value="GIY51301.1"/>
    <property type="molecule type" value="Genomic_DNA"/>
</dbReference>
<proteinExistence type="predicted"/>
<protein>
    <submittedName>
        <fullName evidence="1">Uncharacterized protein</fullName>
    </submittedName>
</protein>
<accession>A0AAV4U0N2</accession>
<keyword evidence="2" id="KW-1185">Reference proteome</keyword>
<dbReference type="AlphaFoldDB" id="A0AAV4U0N2"/>
<reference evidence="1 2" key="1">
    <citation type="submission" date="2021-06" db="EMBL/GenBank/DDBJ databases">
        <title>Caerostris extrusa draft genome.</title>
        <authorList>
            <person name="Kono N."/>
            <person name="Arakawa K."/>
        </authorList>
    </citation>
    <scope>NUCLEOTIDE SEQUENCE [LARGE SCALE GENOMIC DNA]</scope>
</reference>
<evidence type="ECO:0000313" key="1">
    <source>
        <dbReference type="EMBL" id="GIY51301.1"/>
    </source>
</evidence>
<gene>
    <name evidence="1" type="ORF">CEXT_479291</name>
</gene>
<evidence type="ECO:0000313" key="2">
    <source>
        <dbReference type="Proteomes" id="UP001054945"/>
    </source>
</evidence>
<dbReference type="Proteomes" id="UP001054945">
    <property type="component" value="Unassembled WGS sequence"/>
</dbReference>
<comment type="caution">
    <text evidence="1">The sequence shown here is derived from an EMBL/GenBank/DDBJ whole genome shotgun (WGS) entry which is preliminary data.</text>
</comment>
<sequence length="191" mass="22105">MEPQMKFHFEVSKCVSIHNLKFEFSNGNPEMDDREDFPGRPLIHKRHLTELFWGCLPREGSSFRNSTREDKPQTSGETIRGPEWTQFLIIRKPESINIWYPGGGYDCTKSLLLVEQLQILDRCTVCKSSQRLSQAISVREKTEARKKMIPPVMQPEDEISTDRQEGKKKNNKALLTGQLYALIRCYPAESD</sequence>